<organism evidence="4 5">
    <name type="scientific">Luedemannella flava</name>
    <dbReference type="NCBI Taxonomy" id="349316"/>
    <lineage>
        <taxon>Bacteria</taxon>
        <taxon>Bacillati</taxon>
        <taxon>Actinomycetota</taxon>
        <taxon>Actinomycetes</taxon>
        <taxon>Micromonosporales</taxon>
        <taxon>Micromonosporaceae</taxon>
        <taxon>Luedemannella</taxon>
    </lineage>
</organism>
<gene>
    <name evidence="4" type="ORF">GCM10009682_45240</name>
</gene>
<feature type="region of interest" description="Disordered" evidence="1">
    <location>
        <begin position="662"/>
        <end position="687"/>
    </location>
</feature>
<dbReference type="CDD" id="cd00338">
    <property type="entry name" value="Ser_Recombinase"/>
    <property type="match status" value="1"/>
</dbReference>
<dbReference type="Gene3D" id="3.90.1750.20">
    <property type="entry name" value="Putative Large Serine Recombinase, Chain B, Domain 2"/>
    <property type="match status" value="1"/>
</dbReference>
<evidence type="ECO:0000313" key="4">
    <source>
        <dbReference type="EMBL" id="GAA1819653.1"/>
    </source>
</evidence>
<dbReference type="RefSeq" id="WP_344135836.1">
    <property type="nucleotide sequence ID" value="NZ_BAAALT010000164.1"/>
</dbReference>
<dbReference type="PANTHER" id="PTHR30461:SF23">
    <property type="entry name" value="DNA RECOMBINASE-RELATED"/>
    <property type="match status" value="1"/>
</dbReference>
<protein>
    <submittedName>
        <fullName evidence="4">Recombinase family protein</fullName>
    </submittedName>
</protein>
<comment type="caution">
    <text evidence="4">The sequence shown here is derived from an EMBL/GenBank/DDBJ whole genome shotgun (WGS) entry which is preliminary data.</text>
</comment>
<dbReference type="InterPro" id="IPR038109">
    <property type="entry name" value="DNA_bind_recomb_sf"/>
</dbReference>
<reference evidence="5" key="1">
    <citation type="journal article" date="2019" name="Int. J. Syst. Evol. Microbiol.">
        <title>The Global Catalogue of Microorganisms (GCM) 10K type strain sequencing project: providing services to taxonomists for standard genome sequencing and annotation.</title>
        <authorList>
            <consortium name="The Broad Institute Genomics Platform"/>
            <consortium name="The Broad Institute Genome Sequencing Center for Infectious Disease"/>
            <person name="Wu L."/>
            <person name="Ma J."/>
        </authorList>
    </citation>
    <scope>NUCLEOTIDE SEQUENCE [LARGE SCALE GENOMIC DNA]</scope>
    <source>
        <strain evidence="5">JCM 13250</strain>
    </source>
</reference>
<dbReference type="Pfam" id="PF00239">
    <property type="entry name" value="Resolvase"/>
    <property type="match status" value="1"/>
</dbReference>
<feature type="domain" description="Recombinase" evidence="3">
    <location>
        <begin position="173"/>
        <end position="318"/>
    </location>
</feature>
<dbReference type="EMBL" id="BAAALT010000164">
    <property type="protein sequence ID" value="GAA1819653.1"/>
    <property type="molecule type" value="Genomic_DNA"/>
</dbReference>
<name>A0ABP4YQ49_9ACTN</name>
<dbReference type="InterPro" id="IPR036162">
    <property type="entry name" value="Resolvase-like_N_sf"/>
</dbReference>
<dbReference type="PROSITE" id="PS51737">
    <property type="entry name" value="RECOMBINASE_DNA_BIND"/>
    <property type="match status" value="1"/>
</dbReference>
<dbReference type="InterPro" id="IPR011109">
    <property type="entry name" value="DNA_bind_recombinase_dom"/>
</dbReference>
<dbReference type="SMART" id="SM00857">
    <property type="entry name" value="Resolvase"/>
    <property type="match status" value="1"/>
</dbReference>
<dbReference type="Proteomes" id="UP001500218">
    <property type="component" value="Unassembled WGS sequence"/>
</dbReference>
<feature type="domain" description="Resolvase/invertase-type recombinase catalytic" evidence="2">
    <location>
        <begin position="15"/>
        <end position="166"/>
    </location>
</feature>
<dbReference type="Gene3D" id="3.40.50.1390">
    <property type="entry name" value="Resolvase, N-terminal catalytic domain"/>
    <property type="match status" value="1"/>
</dbReference>
<evidence type="ECO:0000259" key="3">
    <source>
        <dbReference type="PROSITE" id="PS51737"/>
    </source>
</evidence>
<dbReference type="Pfam" id="PF07508">
    <property type="entry name" value="Recombinase"/>
    <property type="match status" value="1"/>
</dbReference>
<dbReference type="PANTHER" id="PTHR30461">
    <property type="entry name" value="DNA-INVERTASE FROM LAMBDOID PROPHAGE"/>
    <property type="match status" value="1"/>
</dbReference>
<dbReference type="InterPro" id="IPR050639">
    <property type="entry name" value="SSR_resolvase"/>
</dbReference>
<evidence type="ECO:0000256" key="1">
    <source>
        <dbReference type="SAM" id="MobiDB-lite"/>
    </source>
</evidence>
<dbReference type="InterPro" id="IPR006119">
    <property type="entry name" value="Resolv_N"/>
</dbReference>
<accession>A0ABP4YQ49</accession>
<dbReference type="PROSITE" id="PS51736">
    <property type="entry name" value="RECOMBINASES_3"/>
    <property type="match status" value="1"/>
</dbReference>
<sequence>MKPTPKITASHLARLAIVYVRQSTSAQVRQNTESTQRQYGLAATAAEYGWLAEQIVVVDADLGVSGRFGAERDGYREIVARLCMGEVGAVFGLEVSRLGRSNADLTRLMELARLTDTLLIDTDGVYDLADVNDRILLGLKGQMSEIELHFLLGRLHGAKVAAASRGELRHPLPVGYVYDDDQQVVKDPDEQVRRAMEDLFAEFTRTGSALATVRAFDQTGRLFPQRAWAGAWAGTIKWGKLTHARVAQVLKNPTYAGVYTFGKTREVRKVLPDGTVRSTRRARARAEWTVLIEDHHEGYVTWQEFLATEARLAANNTRRGARPVREGTALCQGIIMCGTCGGRVGTSYSRAGRKVTYKCAEPTTGCRTVTADTVDDAVATLLLQTVTSQQIQVALATADEVADRQVRSHRAAELALERARYESDRAERAFSKVEPENRLVARTLESRWEAKLAALGEAEAALVAARAVKPVVPDHNALQALAADLPRLWDAPTTSPRDRKRLLRTLIADVTLLLEPDSEVVRIGVRWHTGAAEELVVERRGPGRTPPEALAIVRQYGATHSNAQIAKMLNDAGLRTGKNLRFTPRHVAGVRGIYQIFTPRTMAVQDGEISVKQAAQILGIPADAIYNWLRLGQVPANTRAGRWCIPWNPQTEETYRQKVANSFRLKPRPQLESKSWPSRPECDKSKP</sequence>
<dbReference type="SUPFAM" id="SSF53041">
    <property type="entry name" value="Resolvase-like"/>
    <property type="match status" value="1"/>
</dbReference>
<keyword evidence="5" id="KW-1185">Reference proteome</keyword>
<evidence type="ECO:0000259" key="2">
    <source>
        <dbReference type="PROSITE" id="PS51736"/>
    </source>
</evidence>
<evidence type="ECO:0000313" key="5">
    <source>
        <dbReference type="Proteomes" id="UP001500218"/>
    </source>
</evidence>
<proteinExistence type="predicted"/>